<feature type="domain" description="DUF4097" evidence="1">
    <location>
        <begin position="130"/>
        <end position="300"/>
    </location>
</feature>
<name>A0A1I3RHW8_HALDA</name>
<dbReference type="Pfam" id="PF22746">
    <property type="entry name" value="SHOCT-like_DUF2089-C"/>
    <property type="match status" value="1"/>
</dbReference>
<dbReference type="InterPro" id="IPR025164">
    <property type="entry name" value="Toastrack_DUF4097"/>
</dbReference>
<organism evidence="3 4">
    <name type="scientific">Halobacillus dabanensis</name>
    <dbReference type="NCBI Taxonomy" id="240302"/>
    <lineage>
        <taxon>Bacteria</taxon>
        <taxon>Bacillati</taxon>
        <taxon>Bacillota</taxon>
        <taxon>Bacilli</taxon>
        <taxon>Bacillales</taxon>
        <taxon>Bacillaceae</taxon>
        <taxon>Halobacillus</taxon>
    </lineage>
</organism>
<dbReference type="AlphaFoldDB" id="A0A1I3RHW8"/>
<evidence type="ECO:0000259" key="1">
    <source>
        <dbReference type="Pfam" id="PF13349"/>
    </source>
</evidence>
<dbReference type="Pfam" id="PF13349">
    <property type="entry name" value="DUF4097"/>
    <property type="match status" value="1"/>
</dbReference>
<dbReference type="Proteomes" id="UP000183557">
    <property type="component" value="Unassembled WGS sequence"/>
</dbReference>
<dbReference type="OrthoDB" id="2240743at2"/>
<gene>
    <name evidence="3" type="ORF">SAMN04487936_102213</name>
</gene>
<sequence length="344" mass="38525">MNEERMKILQMIENGNITAEEGAKLLTAVEEKGESTQTQEEKKKYGIKNFLGDAVDKIKNNDFDLSFGEYVEFNDETVLSQEDFHDADISISNGSLSLNTWEEDYVKAAYHVKVYQVNTEEAARERFHDDIQLSITNSVFRLVSPSKKVKLNAELFLPKKKYEFIKSQLTNGSLKMNRLESDHYQLKTSNGLIEVSEGSGQTCKVQTGNGSIKIQNGKFEQCEADTINGTVTLSGEYGKTDVSTVSGSITVNHDGSRAHTGFYKTTTGGINISLPTEKMVGGVLRTKFGNLQCELDNYKILKDKKEVVSKMLEFEAYEQFEDAYHIEAETKTGSVTIQPPVQLK</sequence>
<protein>
    <submittedName>
        <fullName evidence="3">DUF4097 and DUF4098 domain-containing protein YvlB</fullName>
    </submittedName>
</protein>
<reference evidence="4" key="1">
    <citation type="submission" date="2016-10" db="EMBL/GenBank/DDBJ databases">
        <authorList>
            <person name="Varghese N."/>
            <person name="Submissions S."/>
        </authorList>
    </citation>
    <scope>NUCLEOTIDE SEQUENCE [LARGE SCALE GENOMIC DNA]</scope>
    <source>
        <strain evidence="4">CGMCC 1.3704</strain>
    </source>
</reference>
<dbReference type="InterPro" id="IPR053959">
    <property type="entry name" value="YvlB/LiaX_N"/>
</dbReference>
<proteinExistence type="predicted"/>
<evidence type="ECO:0000313" key="3">
    <source>
        <dbReference type="EMBL" id="SFJ44776.1"/>
    </source>
</evidence>
<evidence type="ECO:0000259" key="2">
    <source>
        <dbReference type="Pfam" id="PF22746"/>
    </source>
</evidence>
<keyword evidence="4" id="KW-1185">Reference proteome</keyword>
<dbReference type="EMBL" id="FOSB01000002">
    <property type="protein sequence ID" value="SFJ44776.1"/>
    <property type="molecule type" value="Genomic_DNA"/>
</dbReference>
<accession>A0A1I3RHW8</accession>
<feature type="domain" description="YvlB/LiaX N-terminal" evidence="2">
    <location>
        <begin position="3"/>
        <end position="34"/>
    </location>
</feature>
<evidence type="ECO:0000313" key="4">
    <source>
        <dbReference type="Proteomes" id="UP000183557"/>
    </source>
</evidence>